<gene>
    <name evidence="1" type="ORF">UFOVP218_16</name>
</gene>
<evidence type="ECO:0000313" key="1">
    <source>
        <dbReference type="EMBL" id="CAB5218440.1"/>
    </source>
</evidence>
<dbReference type="EMBL" id="LR798261">
    <property type="protein sequence ID" value="CAB5218440.1"/>
    <property type="molecule type" value="Genomic_DNA"/>
</dbReference>
<proteinExistence type="predicted"/>
<protein>
    <submittedName>
        <fullName evidence="1">Uncharacterized protein</fullName>
    </submittedName>
</protein>
<accession>A0A6J7WKV2</accession>
<reference evidence="1" key="1">
    <citation type="submission" date="2020-05" db="EMBL/GenBank/DDBJ databases">
        <authorList>
            <person name="Chiriac C."/>
            <person name="Salcher M."/>
            <person name="Ghai R."/>
            <person name="Kavagutti S V."/>
        </authorList>
    </citation>
    <scope>NUCLEOTIDE SEQUENCE</scope>
</reference>
<organism evidence="1">
    <name type="scientific">uncultured Caudovirales phage</name>
    <dbReference type="NCBI Taxonomy" id="2100421"/>
    <lineage>
        <taxon>Viruses</taxon>
        <taxon>Duplodnaviria</taxon>
        <taxon>Heunggongvirae</taxon>
        <taxon>Uroviricota</taxon>
        <taxon>Caudoviricetes</taxon>
        <taxon>Peduoviridae</taxon>
        <taxon>Maltschvirus</taxon>
        <taxon>Maltschvirus maltsch</taxon>
    </lineage>
</organism>
<sequence>MSLIKFKRSAVSGKVPLTTDLDNGELALNYADGVLYFKKTDGTIGTISGGGGGTGAGLRAIYEETANTVKTTITITGGYTPGYIDVWYNGIQLGSSDFTATDGTTVVLAQATTVGDFIRTIAYSTIGLADTYRKAEVDALITSGAVDTAIVMAIALG</sequence>
<name>A0A6J7WKV2_9CAUD</name>